<dbReference type="Proteomes" id="UP000015102">
    <property type="component" value="Unassembled WGS sequence"/>
</dbReference>
<dbReference type="STRING" id="36166.T1GU89"/>
<keyword evidence="8 9" id="KW-0472">Membrane</keyword>
<dbReference type="InterPro" id="IPR026071">
    <property type="entry name" value="Glyco_Hydrolase_99"/>
</dbReference>
<dbReference type="EMBL" id="CAQQ02017106">
    <property type="status" value="NOT_ANNOTATED_CDS"/>
    <property type="molecule type" value="Genomic_DNA"/>
</dbReference>
<evidence type="ECO:0000256" key="1">
    <source>
        <dbReference type="ARBA" id="ARBA00004323"/>
    </source>
</evidence>
<evidence type="ECO:0000256" key="3">
    <source>
        <dbReference type="ARBA" id="ARBA00022692"/>
    </source>
</evidence>
<dbReference type="Gene3D" id="3.20.20.80">
    <property type="entry name" value="Glycosidases"/>
    <property type="match status" value="1"/>
</dbReference>
<protein>
    <recommendedName>
        <fullName evidence="12">Glycoprotein endo-alpha-1,2-mannosidase</fullName>
    </recommendedName>
</protein>
<dbReference type="HOGENOM" id="CLU_462558_0_0_1"/>
<comment type="similarity">
    <text evidence="2">Belongs to the glycosyl hydrolase 99 family.</text>
</comment>
<dbReference type="AlphaFoldDB" id="T1GU89"/>
<evidence type="ECO:0000256" key="7">
    <source>
        <dbReference type="ARBA" id="ARBA00023034"/>
    </source>
</evidence>
<proteinExistence type="inferred from homology"/>
<dbReference type="EnsemblMetazoa" id="MESCA007298-RA">
    <property type="protein sequence ID" value="MESCA007298-PA"/>
    <property type="gene ID" value="MESCA007298"/>
</dbReference>
<evidence type="ECO:0000313" key="11">
    <source>
        <dbReference type="Proteomes" id="UP000015102"/>
    </source>
</evidence>
<accession>T1GU89</accession>
<evidence type="ECO:0008006" key="12">
    <source>
        <dbReference type="Google" id="ProtNLM"/>
    </source>
</evidence>
<keyword evidence="5" id="KW-0735">Signal-anchor</keyword>
<keyword evidence="6 9" id="KW-1133">Transmembrane helix</keyword>
<dbReference type="PANTHER" id="PTHR13572:SF4">
    <property type="entry name" value="RE57134P"/>
    <property type="match status" value="1"/>
</dbReference>
<name>T1GU89_MEGSC</name>
<keyword evidence="4" id="KW-0378">Hydrolase</keyword>
<dbReference type="PANTHER" id="PTHR13572">
    <property type="entry name" value="ENDO-ALPHA-1,2-MANNOSIDASE"/>
    <property type="match status" value="1"/>
</dbReference>
<feature type="transmembrane region" description="Helical" evidence="9">
    <location>
        <begin position="157"/>
        <end position="176"/>
    </location>
</feature>
<evidence type="ECO:0000256" key="5">
    <source>
        <dbReference type="ARBA" id="ARBA00022968"/>
    </source>
</evidence>
<evidence type="ECO:0000313" key="10">
    <source>
        <dbReference type="EnsemblMetazoa" id="MESCA007298-PA"/>
    </source>
</evidence>
<evidence type="ECO:0000256" key="2">
    <source>
        <dbReference type="ARBA" id="ARBA00009559"/>
    </source>
</evidence>
<organism evidence="10 11">
    <name type="scientific">Megaselia scalaris</name>
    <name type="common">Humpbacked fly</name>
    <name type="synonym">Phora scalaris</name>
    <dbReference type="NCBI Taxonomy" id="36166"/>
    <lineage>
        <taxon>Eukaryota</taxon>
        <taxon>Metazoa</taxon>
        <taxon>Ecdysozoa</taxon>
        <taxon>Arthropoda</taxon>
        <taxon>Hexapoda</taxon>
        <taxon>Insecta</taxon>
        <taxon>Pterygota</taxon>
        <taxon>Neoptera</taxon>
        <taxon>Endopterygota</taxon>
        <taxon>Diptera</taxon>
        <taxon>Brachycera</taxon>
        <taxon>Muscomorpha</taxon>
        <taxon>Platypezoidea</taxon>
        <taxon>Phoridae</taxon>
        <taxon>Megaseliini</taxon>
        <taxon>Megaselia</taxon>
    </lineage>
</organism>
<dbReference type="Pfam" id="PF16317">
    <property type="entry name" value="Glyco_hydro_99"/>
    <property type="match status" value="1"/>
</dbReference>
<dbReference type="GO" id="GO:0000139">
    <property type="term" value="C:Golgi membrane"/>
    <property type="evidence" value="ECO:0007669"/>
    <property type="project" value="UniProtKB-SubCell"/>
</dbReference>
<evidence type="ECO:0000256" key="9">
    <source>
        <dbReference type="SAM" id="Phobius"/>
    </source>
</evidence>
<reference evidence="11" key="1">
    <citation type="submission" date="2013-02" db="EMBL/GenBank/DDBJ databases">
        <authorList>
            <person name="Hughes D."/>
        </authorList>
    </citation>
    <scope>NUCLEOTIDE SEQUENCE</scope>
    <source>
        <strain>Durham</strain>
        <strain evidence="11">NC isolate 2 -- Noor lab</strain>
    </source>
</reference>
<comment type="subcellular location">
    <subcellularLocation>
        <location evidence="1">Golgi apparatus membrane</location>
        <topology evidence="1">Single-pass type II membrane protein</topology>
    </subcellularLocation>
</comment>
<evidence type="ECO:0000256" key="8">
    <source>
        <dbReference type="ARBA" id="ARBA00023136"/>
    </source>
</evidence>
<keyword evidence="3 9" id="KW-0812">Transmembrane</keyword>
<dbReference type="GO" id="GO:0004559">
    <property type="term" value="F:alpha-mannosidase activity"/>
    <property type="evidence" value="ECO:0007669"/>
    <property type="project" value="TreeGrafter"/>
</dbReference>
<dbReference type="EMBL" id="CAQQ02017107">
    <property type="status" value="NOT_ANNOTATED_CDS"/>
    <property type="molecule type" value="Genomic_DNA"/>
</dbReference>
<evidence type="ECO:0000256" key="6">
    <source>
        <dbReference type="ARBA" id="ARBA00022989"/>
    </source>
</evidence>
<evidence type="ECO:0000256" key="4">
    <source>
        <dbReference type="ARBA" id="ARBA00022801"/>
    </source>
</evidence>
<reference evidence="10" key="2">
    <citation type="submission" date="2015-06" db="UniProtKB">
        <authorList>
            <consortium name="EnsemblMetazoa"/>
        </authorList>
    </citation>
    <scope>IDENTIFICATION</scope>
</reference>
<keyword evidence="11" id="KW-1185">Reference proteome</keyword>
<sequence length="590" mass="66810">MFCNSVWNFSNKESTKDQQDKLGMLIRSNISPNDFLLLLAMLTIEHLLSLLNGECDDDKSSSSQVDVADAVNIQEPKQCTLFQLTLFATSKTTRTYERTRRTINPTLTYSYVAFPSNSKGIDGRGKSTNSFSDSCTRACALATTLTRSILSFVPLNFRLFLLCVLVVLIIATLLFLNNPSNSASNYEKIIINTLDAPNVALVAAAVESIVPEKYDVHKVRTRLIKDKIRLLTSKDNSRTNSEENENLAMNSPHVHIFYTAPVQWYKRSKTNPSREVYDTSKNRTKGVNIVNTAFYPALGLYEPKVDIFKRHFENIRNAGVGVVVVTFNSRLTDYAMEEMMRLAPKFNLTISFEVTVPSNRSLVALKEQLKWISGYVNNPGVYKVFSISRNSFVPLIYVSNSYKLQGKDKLFCESEDKLKLNVIDAVFVGHIRLKSHADLLRRMCFDGFYTKSPSNGATFASTWKNWSYLKSFAITYKMLFIPSVGPGFAEKNKVPKHGDIQRHRSNGRYYGVAWRTAILNHIGFISISSYNNWIEGSQIEEAIPSSGFMDYHPGTPRKYLDLTTHWSKNNKVQGPEDTDSCNDFFNNTIC</sequence>
<keyword evidence="7" id="KW-0333">Golgi apparatus</keyword>